<sequence length="222" mass="25231">MVIQQMLTSLGFLMTLIAQTHPSLVGDLFKPSIDKHLALLGTDSFGIRMTAAQNIAFVYDVMTRINPRFEFAKHDQLISTLHLMIREGAKRVKHKERKHQRGIIRDVLNTIEEGDPPSLKLKFKNQIITFGDWTQILRLYAFRDTLSTGFHAHFMDNPLLPAIFNVDIGSAGSGSIQPNVTERVVVDPGSELAKARTKVMQSRRDKRRVARDIIDPLHDDEY</sequence>
<protein>
    <submittedName>
        <fullName evidence="1">Interferon- developmental regulator 1</fullName>
    </submittedName>
</protein>
<name>A0ACC1HSV7_9FUNG</name>
<accession>A0ACC1HSV7</accession>
<dbReference type="Proteomes" id="UP001145114">
    <property type="component" value="Unassembled WGS sequence"/>
</dbReference>
<evidence type="ECO:0000313" key="2">
    <source>
        <dbReference type="Proteomes" id="UP001145114"/>
    </source>
</evidence>
<gene>
    <name evidence="1" type="primary">IFRD1</name>
    <name evidence="1" type="ORF">EV182_004597</name>
</gene>
<reference evidence="1" key="1">
    <citation type="submission" date="2022-06" db="EMBL/GenBank/DDBJ databases">
        <title>Phylogenomic reconstructions and comparative analyses of Kickxellomycotina fungi.</title>
        <authorList>
            <person name="Reynolds N.K."/>
            <person name="Stajich J.E."/>
            <person name="Barry K."/>
            <person name="Grigoriev I.V."/>
            <person name="Crous P."/>
            <person name="Smith M.E."/>
        </authorList>
    </citation>
    <scope>NUCLEOTIDE SEQUENCE</scope>
    <source>
        <strain evidence="1">RSA 2271</strain>
    </source>
</reference>
<keyword evidence="2" id="KW-1185">Reference proteome</keyword>
<comment type="caution">
    <text evidence="1">The sequence shown here is derived from an EMBL/GenBank/DDBJ whole genome shotgun (WGS) entry which is preliminary data.</text>
</comment>
<evidence type="ECO:0000313" key="1">
    <source>
        <dbReference type="EMBL" id="KAJ1678188.1"/>
    </source>
</evidence>
<proteinExistence type="predicted"/>
<organism evidence="1 2">
    <name type="scientific">Spiromyces aspiralis</name>
    <dbReference type="NCBI Taxonomy" id="68401"/>
    <lineage>
        <taxon>Eukaryota</taxon>
        <taxon>Fungi</taxon>
        <taxon>Fungi incertae sedis</taxon>
        <taxon>Zoopagomycota</taxon>
        <taxon>Kickxellomycotina</taxon>
        <taxon>Kickxellomycetes</taxon>
        <taxon>Kickxellales</taxon>
        <taxon>Kickxellaceae</taxon>
        <taxon>Spiromyces</taxon>
    </lineage>
</organism>
<dbReference type="EMBL" id="JAMZIH010001448">
    <property type="protein sequence ID" value="KAJ1678188.1"/>
    <property type="molecule type" value="Genomic_DNA"/>
</dbReference>